<name>A0ABU2G7V4_9EURY</name>
<dbReference type="InterPro" id="IPR000812">
    <property type="entry name" value="TFIIB"/>
</dbReference>
<feature type="domain" description="TFIIB-type" evidence="12">
    <location>
        <begin position="25"/>
        <end position="55"/>
    </location>
</feature>
<evidence type="ECO:0000256" key="4">
    <source>
        <dbReference type="ARBA" id="ARBA00022737"/>
    </source>
</evidence>
<gene>
    <name evidence="9" type="primary">tfb</name>
    <name evidence="13" type="ORF">NDI79_22140</name>
</gene>
<proteinExistence type="inferred from homology"/>
<evidence type="ECO:0000256" key="8">
    <source>
        <dbReference type="ARBA" id="ARBA00023163"/>
    </source>
</evidence>
<feature type="region of interest" description="Disordered" evidence="11">
    <location>
        <begin position="1"/>
        <end position="31"/>
    </location>
</feature>
<evidence type="ECO:0000313" key="13">
    <source>
        <dbReference type="EMBL" id="MDS0296872.1"/>
    </source>
</evidence>
<dbReference type="Pfam" id="PF00382">
    <property type="entry name" value="TFIIB"/>
    <property type="match status" value="2"/>
</dbReference>
<dbReference type="PRINTS" id="PR00685">
    <property type="entry name" value="TIFACTORIIB"/>
</dbReference>
<evidence type="ECO:0000256" key="6">
    <source>
        <dbReference type="ARBA" id="ARBA00022833"/>
    </source>
</evidence>
<accession>A0ABU2G7V4</accession>
<dbReference type="InterPro" id="IPR036915">
    <property type="entry name" value="Cyclin-like_sf"/>
</dbReference>
<dbReference type="CDD" id="cd20550">
    <property type="entry name" value="CYCLIN_TFIIB_archaea_like_rpt2"/>
    <property type="match status" value="1"/>
</dbReference>
<dbReference type="InterPro" id="IPR023486">
    <property type="entry name" value="TFIIB_CS"/>
</dbReference>
<evidence type="ECO:0000256" key="2">
    <source>
        <dbReference type="ARBA" id="ARBA00013932"/>
    </source>
</evidence>
<feature type="binding site" evidence="9">
    <location>
        <position position="47"/>
    </location>
    <ligand>
        <name>Zn(2+)</name>
        <dbReference type="ChEBI" id="CHEBI:29105"/>
    </ligand>
</feature>
<organism evidence="13 14">
    <name type="scientific">Halogeometricum luteum</name>
    <dbReference type="NCBI Taxonomy" id="2950537"/>
    <lineage>
        <taxon>Archaea</taxon>
        <taxon>Methanobacteriati</taxon>
        <taxon>Methanobacteriota</taxon>
        <taxon>Stenosarchaea group</taxon>
        <taxon>Halobacteria</taxon>
        <taxon>Halobacteriales</taxon>
        <taxon>Haloferacaceae</taxon>
        <taxon>Halogeometricum</taxon>
    </lineage>
</organism>
<evidence type="ECO:0000256" key="1">
    <source>
        <dbReference type="ARBA" id="ARBA00010857"/>
    </source>
</evidence>
<feature type="binding site" evidence="9">
    <location>
        <position position="50"/>
    </location>
    <ligand>
        <name>Zn(2+)</name>
        <dbReference type="ChEBI" id="CHEBI:29105"/>
    </ligand>
</feature>
<evidence type="ECO:0000259" key="12">
    <source>
        <dbReference type="PROSITE" id="PS51134"/>
    </source>
</evidence>
<keyword evidence="3 9" id="KW-0479">Metal-binding</keyword>
<dbReference type="InterPro" id="IPR013763">
    <property type="entry name" value="Cyclin-like_dom"/>
</dbReference>
<comment type="similarity">
    <text evidence="1 9">Belongs to the TFIIB family.</text>
</comment>
<dbReference type="PANTHER" id="PTHR11618">
    <property type="entry name" value="TRANSCRIPTION INITIATION FACTOR IIB-RELATED"/>
    <property type="match status" value="1"/>
</dbReference>
<dbReference type="SUPFAM" id="SSF47954">
    <property type="entry name" value="Cyclin-like"/>
    <property type="match status" value="2"/>
</dbReference>
<dbReference type="Gene3D" id="1.10.472.170">
    <property type="match status" value="1"/>
</dbReference>
<dbReference type="SUPFAM" id="SSF57783">
    <property type="entry name" value="Zinc beta-ribbon"/>
    <property type="match status" value="1"/>
</dbReference>
<keyword evidence="5 10" id="KW-0863">Zinc-finger</keyword>
<evidence type="ECO:0000256" key="10">
    <source>
        <dbReference type="PROSITE-ProRule" id="PRU00469"/>
    </source>
</evidence>
<dbReference type="CDD" id="cd20549">
    <property type="entry name" value="CYCLIN_TFIIB_archaea_like_rpt1"/>
    <property type="match status" value="1"/>
</dbReference>
<dbReference type="InterPro" id="IPR013137">
    <property type="entry name" value="Znf_TFIIB"/>
</dbReference>
<keyword evidence="7 9" id="KW-0805">Transcription regulation</keyword>
<protein>
    <recommendedName>
        <fullName evidence="2 9">Transcription initiation factor IIB</fullName>
        <shortName evidence="9">TFIIB</shortName>
    </recommendedName>
</protein>
<comment type="function">
    <text evidence="9">Stabilizes TBP binding to an archaeal box-A promoter. Also responsible for recruiting RNA polymerase II to the pre-initiation complex (DNA-TBP-TFIIB).</text>
</comment>
<dbReference type="Gene3D" id="1.10.472.10">
    <property type="entry name" value="Cyclin-like"/>
    <property type="match status" value="1"/>
</dbReference>
<keyword evidence="4 9" id="KW-0677">Repeat</keyword>
<feature type="binding site" evidence="9">
    <location>
        <position position="32"/>
    </location>
    <ligand>
        <name>Zn(2+)</name>
        <dbReference type="ChEBI" id="CHEBI:29105"/>
    </ligand>
</feature>
<dbReference type="EMBL" id="JAMQOQ010000009">
    <property type="protein sequence ID" value="MDS0296872.1"/>
    <property type="molecule type" value="Genomic_DNA"/>
</dbReference>
<evidence type="ECO:0000256" key="7">
    <source>
        <dbReference type="ARBA" id="ARBA00023015"/>
    </source>
</evidence>
<evidence type="ECO:0000256" key="3">
    <source>
        <dbReference type="ARBA" id="ARBA00022723"/>
    </source>
</evidence>
<keyword evidence="14" id="KW-1185">Reference proteome</keyword>
<feature type="repeat" description="2" evidence="9">
    <location>
        <begin position="235"/>
        <end position="316"/>
    </location>
</feature>
<dbReference type="RefSeq" id="WP_310930810.1">
    <property type="nucleotide sequence ID" value="NZ_JAMQOQ010000009.1"/>
</dbReference>
<dbReference type="PROSITE" id="PS51134">
    <property type="entry name" value="ZF_TFIIB"/>
    <property type="match status" value="1"/>
</dbReference>
<dbReference type="PROSITE" id="PS00782">
    <property type="entry name" value="TFIIB"/>
    <property type="match status" value="2"/>
</dbReference>
<keyword evidence="8 9" id="KW-0804">Transcription</keyword>
<feature type="compositionally biased region" description="Basic and acidic residues" evidence="11">
    <location>
        <begin position="1"/>
        <end position="17"/>
    </location>
</feature>
<evidence type="ECO:0000313" key="14">
    <source>
        <dbReference type="Proteomes" id="UP001254813"/>
    </source>
</evidence>
<evidence type="ECO:0000256" key="11">
    <source>
        <dbReference type="SAM" id="MobiDB-lite"/>
    </source>
</evidence>
<feature type="binding site" evidence="9">
    <location>
        <position position="29"/>
    </location>
    <ligand>
        <name>Zn(2+)</name>
        <dbReference type="ChEBI" id="CHEBI:29105"/>
    </ligand>
</feature>
<keyword evidence="6 9" id="KW-0862">Zinc</keyword>
<comment type="caution">
    <text evidence="13">The sequence shown here is derived from an EMBL/GenBank/DDBJ whole genome shotgun (WGS) entry which is preliminary data.</text>
</comment>
<dbReference type="PANTHER" id="PTHR11618:SF13">
    <property type="entry name" value="TRANSCRIPTION INITIATION FACTOR IIB"/>
    <property type="match status" value="1"/>
</dbReference>
<dbReference type="SMART" id="SM00385">
    <property type="entry name" value="CYCLIN"/>
    <property type="match status" value="2"/>
</dbReference>
<dbReference type="InterPro" id="IPR023484">
    <property type="entry name" value="TFIIB_arc"/>
</dbReference>
<evidence type="ECO:0000256" key="9">
    <source>
        <dbReference type="HAMAP-Rule" id="MF_00383"/>
    </source>
</evidence>
<sequence length="324" mass="35943">MNEISIRPDERDARESAQRGSGESFRETCPECSGRIVPDEEHGEVSCEDCGIVLDEDALDRGPEWRAYDDDETTDRSRVGAPTTHLMHDRGLSTTIGWQDKDARGNPVPSNQRAQIQRLRTWDERFRTKNAQERNLKQALGEIDRMASALGLPQSCREIAGVLYRRAVEEELLLGRSIEGMATACLYAAARQYGTPRTLVEFTTVSRVEKLPIQRAYRYLSRELGLEIEPTDPVAYVPQFASTLEVSDEAERVARDLLETAKSHGVHSGKSPAGLAASALYAATHLTNEGLTQATVSDAAHVSKVTIRNRYQELLDVQDGQSGD</sequence>
<reference evidence="13 14" key="1">
    <citation type="submission" date="2022-06" db="EMBL/GenBank/DDBJ databases">
        <title>Halogeometricum sp. a new haloarchaeum isolate from saline soil.</title>
        <authorList>
            <person name="Strakova D."/>
            <person name="Galisteo C."/>
            <person name="Sanchez-Porro C."/>
            <person name="Ventosa A."/>
        </authorList>
    </citation>
    <scope>NUCLEOTIDE SEQUENCE [LARGE SCALE GENOMIC DNA]</scope>
    <source>
        <strain evidence="14">S3BR25-2</strain>
    </source>
</reference>
<feature type="repeat" description="1" evidence="9">
    <location>
        <begin position="141"/>
        <end position="224"/>
    </location>
</feature>
<dbReference type="Proteomes" id="UP001254813">
    <property type="component" value="Unassembled WGS sequence"/>
</dbReference>
<dbReference type="HAMAP" id="MF_00383">
    <property type="entry name" value="TF2B_arch"/>
    <property type="match status" value="1"/>
</dbReference>
<dbReference type="InterPro" id="IPR013150">
    <property type="entry name" value="TFIIB_cyclin"/>
</dbReference>
<evidence type="ECO:0000256" key="5">
    <source>
        <dbReference type="ARBA" id="ARBA00022771"/>
    </source>
</evidence>
<dbReference type="Pfam" id="PF08271">
    <property type="entry name" value="Zn_Ribbon_TF"/>
    <property type="match status" value="1"/>
</dbReference>